<proteinExistence type="predicted"/>
<dbReference type="EMBL" id="JH650970">
    <property type="protein sequence ID" value="EXA47573.1"/>
    <property type="molecule type" value="Genomic_DNA"/>
</dbReference>
<name>W9PR41_FUSOX</name>
<keyword evidence="1" id="KW-0812">Transmembrane</keyword>
<dbReference type="HOGENOM" id="CLU_2197083_0_0_1"/>
<dbReference type="Proteomes" id="UP000030751">
    <property type="component" value="Unassembled WGS sequence"/>
</dbReference>
<gene>
    <name evidence="2" type="ORF">FOVG_04643</name>
</gene>
<dbReference type="AlphaFoldDB" id="W9PR41"/>
<keyword evidence="1" id="KW-1133">Transmembrane helix</keyword>
<reference evidence="2" key="1">
    <citation type="submission" date="2011-10" db="EMBL/GenBank/DDBJ databases">
        <title>The Genome Sequence of Fusarium oxysporum HDV247.</title>
        <authorList>
            <consortium name="The Broad Institute Genome Sequencing Platform"/>
            <person name="Ma L.-J."/>
            <person name="Gale L.R."/>
            <person name="Schwartz D.C."/>
            <person name="Zhou S."/>
            <person name="Corby-Kistler H."/>
            <person name="Young S.K."/>
            <person name="Zeng Q."/>
            <person name="Gargeya S."/>
            <person name="Fitzgerald M."/>
            <person name="Haas B."/>
            <person name="Abouelleil A."/>
            <person name="Alvarado L."/>
            <person name="Arachchi H.M."/>
            <person name="Berlin A."/>
            <person name="Brown A."/>
            <person name="Chapman S.B."/>
            <person name="Chen Z."/>
            <person name="Dunbar C."/>
            <person name="Freedman E."/>
            <person name="Gearin G."/>
            <person name="Goldberg J."/>
            <person name="Griggs A."/>
            <person name="Gujja S."/>
            <person name="Heiman D."/>
            <person name="Howarth C."/>
            <person name="Larson L."/>
            <person name="Lui A."/>
            <person name="MacDonald P.J.P."/>
            <person name="Montmayeur A."/>
            <person name="Murphy C."/>
            <person name="Neiman D."/>
            <person name="Pearson M."/>
            <person name="Priest M."/>
            <person name="Roberts A."/>
            <person name="Saif S."/>
            <person name="Shea T."/>
            <person name="Shenoy N."/>
            <person name="Sisk P."/>
            <person name="Stolte C."/>
            <person name="Sykes S."/>
            <person name="Wortman J."/>
            <person name="Nusbaum C."/>
            <person name="Birren B."/>
        </authorList>
    </citation>
    <scope>NUCLEOTIDE SEQUENCE [LARGE SCALE GENOMIC DNA]</scope>
    <source>
        <strain evidence="2">HDV247</strain>
    </source>
</reference>
<feature type="transmembrane region" description="Helical" evidence="1">
    <location>
        <begin position="52"/>
        <end position="71"/>
    </location>
</feature>
<feature type="transmembrane region" description="Helical" evidence="1">
    <location>
        <begin position="21"/>
        <end position="40"/>
    </location>
</feature>
<accession>W9PR41</accession>
<organism evidence="2">
    <name type="scientific">Fusarium oxysporum f. sp. pisi HDV247</name>
    <dbReference type="NCBI Taxonomy" id="1080344"/>
    <lineage>
        <taxon>Eukaryota</taxon>
        <taxon>Fungi</taxon>
        <taxon>Dikarya</taxon>
        <taxon>Ascomycota</taxon>
        <taxon>Pezizomycotina</taxon>
        <taxon>Sordariomycetes</taxon>
        <taxon>Hypocreomycetidae</taxon>
        <taxon>Hypocreales</taxon>
        <taxon>Nectriaceae</taxon>
        <taxon>Fusarium</taxon>
        <taxon>Fusarium oxysporum species complex</taxon>
    </lineage>
</organism>
<sequence>MKHRKSPEAIHAHRWLEQETFAFSSSLYFRLACLLGTGPIDPSSHQSMLVVSYHLLVLNFLMTAKELIIIATCQAMRSGTVFCRNSGVMLTIYSRRSLTHATRQLPAS</sequence>
<protein>
    <submittedName>
        <fullName evidence="2">Uncharacterized protein</fullName>
    </submittedName>
</protein>
<keyword evidence="1" id="KW-0472">Membrane</keyword>
<reference evidence="2" key="2">
    <citation type="submission" date="2012-05" db="EMBL/GenBank/DDBJ databases">
        <title>Annotation of the Genome Sequence of Fusarium oxysporum HDV247.</title>
        <authorList>
            <consortium name="The Broad Institute Genomics Platform"/>
            <person name="Ma L.-J."/>
            <person name="Corby-Kistler H."/>
            <person name="Broz K."/>
            <person name="Gale L.R."/>
            <person name="Jonkers W."/>
            <person name="O'Donnell K."/>
            <person name="Ploetz R."/>
            <person name="Steinberg C."/>
            <person name="Schwartz D.C."/>
            <person name="VanEtten H."/>
            <person name="Zhou S."/>
            <person name="Young S.K."/>
            <person name="Zeng Q."/>
            <person name="Gargeya S."/>
            <person name="Fitzgerald M."/>
            <person name="Abouelleil A."/>
            <person name="Alvarado L."/>
            <person name="Chapman S.B."/>
            <person name="Gainer-Dewar J."/>
            <person name="Goldberg J."/>
            <person name="Griggs A."/>
            <person name="Gujja S."/>
            <person name="Hansen M."/>
            <person name="Howarth C."/>
            <person name="Imamovic A."/>
            <person name="Ireland A."/>
            <person name="Larimer J."/>
            <person name="McCowan C."/>
            <person name="Murphy C."/>
            <person name="Pearson M."/>
            <person name="Poon T.W."/>
            <person name="Priest M."/>
            <person name="Roberts A."/>
            <person name="Saif S."/>
            <person name="Shea T."/>
            <person name="Sykes S."/>
            <person name="Wortman J."/>
            <person name="Nusbaum C."/>
            <person name="Birren B."/>
        </authorList>
    </citation>
    <scope>NUCLEOTIDE SEQUENCE</scope>
    <source>
        <strain evidence="2">HDV247</strain>
    </source>
</reference>
<evidence type="ECO:0000313" key="2">
    <source>
        <dbReference type="EMBL" id="EXA47573.1"/>
    </source>
</evidence>
<evidence type="ECO:0000256" key="1">
    <source>
        <dbReference type="SAM" id="Phobius"/>
    </source>
</evidence>